<dbReference type="RefSeq" id="WP_283722757.1">
    <property type="nucleotide sequence ID" value="NZ_JASJEX010000002.1"/>
</dbReference>
<dbReference type="PANTHER" id="PTHR35868:SF3">
    <property type="entry name" value="DUF2804 DOMAIN-CONTAINING PROTEIN"/>
    <property type="match status" value="1"/>
</dbReference>
<dbReference type="PANTHER" id="PTHR35868">
    <property type="entry name" value="DUF2804 DOMAIN-CONTAINING PROTEIN-RELATED"/>
    <property type="match status" value="1"/>
</dbReference>
<gene>
    <name evidence="1" type="ORF">QJ043_05440</name>
</gene>
<proteinExistence type="predicted"/>
<dbReference type="Proteomes" id="UP001431693">
    <property type="component" value="Unassembled WGS sequence"/>
</dbReference>
<protein>
    <submittedName>
        <fullName evidence="1">DUF2804 domain-containing protein</fullName>
    </submittedName>
</protein>
<evidence type="ECO:0000313" key="1">
    <source>
        <dbReference type="EMBL" id="MDJ1129523.1"/>
    </source>
</evidence>
<accession>A0ABT6ZLV3</accession>
<evidence type="ECO:0000313" key="2">
    <source>
        <dbReference type="Proteomes" id="UP001431693"/>
    </source>
</evidence>
<comment type="caution">
    <text evidence="1">The sequence shown here is derived from an EMBL/GenBank/DDBJ whole genome shotgun (WGS) entry which is preliminary data.</text>
</comment>
<keyword evidence="2" id="KW-1185">Reference proteome</keyword>
<dbReference type="EMBL" id="JASJEX010000002">
    <property type="protein sequence ID" value="MDJ1129523.1"/>
    <property type="molecule type" value="Genomic_DNA"/>
</dbReference>
<sequence length="356" mass="39668">MPAERRAMQHEVVSPQPLLDVHGNIREPGYATSLVWEYDRALIQAPRWRIKEWDYYYVGDQAHGFAVTLSDAGFVSSLSASVLGFGVEEPEPFQLNGGALGLFPLGKLGLPSTSVRGDVAARVGAADFSFANDGNARHLAGTIKNYARTESELAFDLLLRDVPRDTMAIATPFEKERHFYYNQKINCLTASGWVSWGDGRIEFSPESALAVLDWGRGVWTYNNTWYWGSGSMRLASGDTFGFNLGYGFGDTSAASENMLFLNGHASKLGDVRFDIPQREDGTYDYLGIWRFTDEDGRLDLRMEPVLDREDPVNLGVVCMIPHQVFGRWYGTATLDGGRVVTLDGQMAFAEHVHNKW</sequence>
<dbReference type="InterPro" id="IPR021243">
    <property type="entry name" value="DUF2804"/>
</dbReference>
<organism evidence="1 2">
    <name type="scientific">Kribbibacterium absianum</name>
    <dbReference type="NCBI Taxonomy" id="3044210"/>
    <lineage>
        <taxon>Bacteria</taxon>
        <taxon>Bacillati</taxon>
        <taxon>Actinomycetota</taxon>
        <taxon>Coriobacteriia</taxon>
        <taxon>Coriobacteriales</taxon>
        <taxon>Kribbibacteriaceae</taxon>
        <taxon>Kribbibacterium</taxon>
    </lineage>
</organism>
<name>A0ABT6ZLV3_9ACTN</name>
<reference evidence="1" key="1">
    <citation type="submission" date="2023-05" db="EMBL/GenBank/DDBJ databases">
        <title>[olsenella] sp. nov., isolated from a pig farm feces dump.</title>
        <authorList>
            <person name="Chang Y.-H."/>
        </authorList>
    </citation>
    <scope>NUCLEOTIDE SEQUENCE</scope>
    <source>
        <strain evidence="1">YH-ols2217</strain>
    </source>
</reference>
<dbReference type="Pfam" id="PF10974">
    <property type="entry name" value="DUF2804"/>
    <property type="match status" value="1"/>
</dbReference>